<reference evidence="5" key="1">
    <citation type="submission" date="2019-07" db="EMBL/GenBank/DDBJ databases">
        <title>Annotation for the trematode Paragonimus miyazaki's.</title>
        <authorList>
            <person name="Choi Y.-J."/>
        </authorList>
    </citation>
    <scope>NUCLEOTIDE SEQUENCE</scope>
    <source>
        <strain evidence="5">Japan</strain>
    </source>
</reference>
<accession>A0A8S9YT90</accession>
<dbReference type="Proteomes" id="UP000822476">
    <property type="component" value="Unassembled WGS sequence"/>
</dbReference>
<dbReference type="GO" id="GO:0005375">
    <property type="term" value="F:copper ion transmembrane transporter activity"/>
    <property type="evidence" value="ECO:0007669"/>
    <property type="project" value="UniProtKB-UniRule"/>
</dbReference>
<evidence type="ECO:0000256" key="4">
    <source>
        <dbReference type="RuleBase" id="RU367022"/>
    </source>
</evidence>
<evidence type="ECO:0000256" key="3">
    <source>
        <dbReference type="ARBA" id="ARBA00023136"/>
    </source>
</evidence>
<proteinExistence type="inferred from homology"/>
<dbReference type="PANTHER" id="PTHR12483:SF115">
    <property type="entry name" value="COPPER TRANSPORT PROTEIN"/>
    <property type="match status" value="1"/>
</dbReference>
<comment type="similarity">
    <text evidence="4">Belongs to the copper transporter (Ctr) (TC 1.A.56) family. SLC31A subfamily.</text>
</comment>
<keyword evidence="4" id="KW-0186">Copper</keyword>
<dbReference type="OrthoDB" id="161814at2759"/>
<protein>
    <recommendedName>
        <fullName evidence="4">Copper transport protein</fullName>
    </recommendedName>
</protein>
<sequence>MNMDFRTVIMSHGEHMKMMPTPMDTHKGSNVMSMMHMKMYFNTDLPFILLFGPWEIDNIGKLVGAFIGVLILAALYEACSAFREKLLLKAACRNQCPPVAEDINSAALAGPSCPSCPASSNDTTKSLVDSGGGGARLRLMSTLQFRRIGRFFDGLHVLQTLLHLIQMFIGYMLMLIVMTYNVYMLIAVMAGFTVGYLIFARRRPLLLRSPTCCH</sequence>
<dbReference type="Pfam" id="PF04145">
    <property type="entry name" value="Ctr"/>
    <property type="match status" value="1"/>
</dbReference>
<keyword evidence="3 4" id="KW-0472">Membrane</keyword>
<dbReference type="GO" id="GO:0016020">
    <property type="term" value="C:membrane"/>
    <property type="evidence" value="ECO:0007669"/>
    <property type="project" value="UniProtKB-SubCell"/>
</dbReference>
<keyword evidence="4" id="KW-0813">Transport</keyword>
<evidence type="ECO:0000313" key="6">
    <source>
        <dbReference type="Proteomes" id="UP000822476"/>
    </source>
</evidence>
<feature type="transmembrane region" description="Helical" evidence="4">
    <location>
        <begin position="182"/>
        <end position="199"/>
    </location>
</feature>
<name>A0A8S9YT90_9TREM</name>
<evidence type="ECO:0000256" key="2">
    <source>
        <dbReference type="ARBA" id="ARBA00022989"/>
    </source>
</evidence>
<keyword evidence="1 4" id="KW-0812">Transmembrane</keyword>
<keyword evidence="6" id="KW-1185">Reference proteome</keyword>
<dbReference type="InterPro" id="IPR007274">
    <property type="entry name" value="Cop_transporter"/>
</dbReference>
<organism evidence="5 6">
    <name type="scientific">Paragonimus skrjabini miyazakii</name>
    <dbReference type="NCBI Taxonomy" id="59628"/>
    <lineage>
        <taxon>Eukaryota</taxon>
        <taxon>Metazoa</taxon>
        <taxon>Spiralia</taxon>
        <taxon>Lophotrochozoa</taxon>
        <taxon>Platyhelminthes</taxon>
        <taxon>Trematoda</taxon>
        <taxon>Digenea</taxon>
        <taxon>Plagiorchiida</taxon>
        <taxon>Troglotremata</taxon>
        <taxon>Troglotrematidae</taxon>
        <taxon>Paragonimus</taxon>
    </lineage>
</organism>
<evidence type="ECO:0000313" key="5">
    <source>
        <dbReference type="EMBL" id="KAF7256241.1"/>
    </source>
</evidence>
<gene>
    <name evidence="5" type="ORF">EG68_06963</name>
</gene>
<dbReference type="PANTHER" id="PTHR12483">
    <property type="entry name" value="SOLUTE CARRIER FAMILY 31 COPPER TRANSPORTERS"/>
    <property type="match status" value="1"/>
</dbReference>
<evidence type="ECO:0000256" key="1">
    <source>
        <dbReference type="ARBA" id="ARBA00022692"/>
    </source>
</evidence>
<keyword evidence="4" id="KW-0406">Ion transport</keyword>
<dbReference type="AlphaFoldDB" id="A0A8S9YT90"/>
<feature type="transmembrane region" description="Helical" evidence="4">
    <location>
        <begin position="155"/>
        <end position="176"/>
    </location>
</feature>
<dbReference type="EMBL" id="JTDE01003282">
    <property type="protein sequence ID" value="KAF7256241.1"/>
    <property type="molecule type" value="Genomic_DNA"/>
</dbReference>
<keyword evidence="4" id="KW-0187">Copper transport</keyword>
<comment type="subcellular location">
    <subcellularLocation>
        <location evidence="4">Membrane</location>
        <topology evidence="4">Multi-pass membrane protein</topology>
    </subcellularLocation>
</comment>
<comment type="caution">
    <text evidence="5">The sequence shown here is derived from an EMBL/GenBank/DDBJ whole genome shotgun (WGS) entry which is preliminary data.</text>
</comment>
<keyword evidence="2 4" id="KW-1133">Transmembrane helix</keyword>